<dbReference type="AlphaFoldDB" id="A0A7C1JNB3"/>
<dbReference type="PROSITE" id="PS50893">
    <property type="entry name" value="ABC_TRANSPORTER_2"/>
    <property type="match status" value="1"/>
</dbReference>
<dbReference type="InterPro" id="IPR051782">
    <property type="entry name" value="ABC_Transporter_VariousFunc"/>
</dbReference>
<feature type="domain" description="ABC transporter" evidence="4">
    <location>
        <begin position="7"/>
        <end position="235"/>
    </location>
</feature>
<protein>
    <submittedName>
        <fullName evidence="5">ABC transporter ATP-binding protein</fullName>
    </submittedName>
</protein>
<dbReference type="Pfam" id="PF00005">
    <property type="entry name" value="ABC_tran"/>
    <property type="match status" value="1"/>
</dbReference>
<organism evidence="5">
    <name type="scientific">Caldilinea aerophila</name>
    <dbReference type="NCBI Taxonomy" id="133453"/>
    <lineage>
        <taxon>Bacteria</taxon>
        <taxon>Bacillati</taxon>
        <taxon>Chloroflexota</taxon>
        <taxon>Caldilineae</taxon>
        <taxon>Caldilineales</taxon>
        <taxon>Caldilineaceae</taxon>
        <taxon>Caldilinea</taxon>
    </lineage>
</organism>
<dbReference type="SMART" id="SM00382">
    <property type="entry name" value="AAA"/>
    <property type="match status" value="1"/>
</dbReference>
<evidence type="ECO:0000259" key="4">
    <source>
        <dbReference type="PROSITE" id="PS50893"/>
    </source>
</evidence>
<dbReference type="InterPro" id="IPR003593">
    <property type="entry name" value="AAA+_ATPase"/>
</dbReference>
<evidence type="ECO:0000256" key="3">
    <source>
        <dbReference type="ARBA" id="ARBA00022840"/>
    </source>
</evidence>
<dbReference type="Gene3D" id="3.40.50.300">
    <property type="entry name" value="P-loop containing nucleotide triphosphate hydrolases"/>
    <property type="match status" value="1"/>
</dbReference>
<dbReference type="PANTHER" id="PTHR42939:SF1">
    <property type="entry name" value="ABC TRANSPORTER ATP-BINDING PROTEIN ALBC-RELATED"/>
    <property type="match status" value="1"/>
</dbReference>
<dbReference type="SUPFAM" id="SSF52540">
    <property type="entry name" value="P-loop containing nucleoside triphosphate hydrolases"/>
    <property type="match status" value="1"/>
</dbReference>
<dbReference type="InterPro" id="IPR003439">
    <property type="entry name" value="ABC_transporter-like_ATP-bd"/>
</dbReference>
<keyword evidence="2" id="KW-0547">Nucleotide-binding</keyword>
<keyword evidence="1" id="KW-0813">Transport</keyword>
<evidence type="ECO:0000256" key="2">
    <source>
        <dbReference type="ARBA" id="ARBA00022741"/>
    </source>
</evidence>
<reference evidence="5" key="1">
    <citation type="journal article" date="2020" name="mSystems">
        <title>Genome- and Community-Level Interaction Insights into Carbon Utilization and Element Cycling Functions of Hydrothermarchaeota in Hydrothermal Sediment.</title>
        <authorList>
            <person name="Zhou Z."/>
            <person name="Liu Y."/>
            <person name="Xu W."/>
            <person name="Pan J."/>
            <person name="Luo Z.H."/>
            <person name="Li M."/>
        </authorList>
    </citation>
    <scope>NUCLEOTIDE SEQUENCE [LARGE SCALE GENOMIC DNA]</scope>
    <source>
        <strain evidence="5">SpSt-289</strain>
    </source>
</reference>
<dbReference type="InterPro" id="IPR027417">
    <property type="entry name" value="P-loop_NTPase"/>
</dbReference>
<dbReference type="EMBL" id="DSMG01000207">
    <property type="protein sequence ID" value="HDX33846.1"/>
    <property type="molecule type" value="Genomic_DNA"/>
</dbReference>
<dbReference type="PANTHER" id="PTHR42939">
    <property type="entry name" value="ABC TRANSPORTER ATP-BINDING PROTEIN ALBC-RELATED"/>
    <property type="match status" value="1"/>
</dbReference>
<accession>A0A7C1JNB3</accession>
<proteinExistence type="predicted"/>
<dbReference type="GO" id="GO:0016887">
    <property type="term" value="F:ATP hydrolysis activity"/>
    <property type="evidence" value="ECO:0007669"/>
    <property type="project" value="InterPro"/>
</dbReference>
<sequence>MSENGLIVARNIVKRYGRKRVLNGVEMCVPQGQVMALLGPNGAGKSTLLRIISGLTKPDRGEVLLGGVSTRKAGHEIRRYIGLVAHAPLLYDNLSAWDNLHFFARLYDIQQPAARVEAVLRAVDLWARRYDPVRTFSRGMTQRLAIGRAILHDPPVLLLDEPDTGLDPASAETLAQLIRVLGSGRRAILLTTHNLERALAWADSISLLADGKIIWSASTEGLTTERLQQAMIGLGINRFHPS</sequence>
<dbReference type="CDD" id="cd03230">
    <property type="entry name" value="ABC_DR_subfamily_A"/>
    <property type="match status" value="1"/>
</dbReference>
<evidence type="ECO:0000256" key="1">
    <source>
        <dbReference type="ARBA" id="ARBA00022448"/>
    </source>
</evidence>
<comment type="caution">
    <text evidence="5">The sequence shown here is derived from an EMBL/GenBank/DDBJ whole genome shotgun (WGS) entry which is preliminary data.</text>
</comment>
<name>A0A7C1JNB3_9CHLR</name>
<evidence type="ECO:0000313" key="5">
    <source>
        <dbReference type="EMBL" id="HDX33846.1"/>
    </source>
</evidence>
<gene>
    <name evidence="5" type="ORF">ENQ20_20540</name>
</gene>
<keyword evidence="3 5" id="KW-0067">ATP-binding</keyword>
<dbReference type="GO" id="GO:0005524">
    <property type="term" value="F:ATP binding"/>
    <property type="evidence" value="ECO:0007669"/>
    <property type="project" value="UniProtKB-KW"/>
</dbReference>